<dbReference type="InterPro" id="IPR001041">
    <property type="entry name" value="2Fe-2S_ferredoxin-type"/>
</dbReference>
<keyword evidence="5" id="KW-0479">Metal-binding</keyword>
<keyword evidence="3" id="KW-0813">Transport</keyword>
<dbReference type="AlphaFoldDB" id="T0QNK8"/>
<dbReference type="EMBL" id="JH767138">
    <property type="protein sequence ID" value="EQC39684.1"/>
    <property type="molecule type" value="Genomic_DNA"/>
</dbReference>
<proteinExistence type="inferred from homology"/>
<evidence type="ECO:0000256" key="9">
    <source>
        <dbReference type="ARBA" id="ARBA00034078"/>
    </source>
</evidence>
<evidence type="ECO:0000256" key="3">
    <source>
        <dbReference type="ARBA" id="ARBA00022448"/>
    </source>
</evidence>
<evidence type="ECO:0000256" key="7">
    <source>
        <dbReference type="ARBA" id="ARBA00023004"/>
    </source>
</evidence>
<feature type="domain" description="2Fe-2S ferredoxin-type" evidence="10">
    <location>
        <begin position="49"/>
        <end position="151"/>
    </location>
</feature>
<dbReference type="eggNOG" id="KOG3309">
    <property type="taxonomic scope" value="Eukaryota"/>
</dbReference>
<dbReference type="PROSITE" id="PS51085">
    <property type="entry name" value="2FE2S_FER_2"/>
    <property type="match status" value="1"/>
</dbReference>
<evidence type="ECO:0000259" key="10">
    <source>
        <dbReference type="PROSITE" id="PS51085"/>
    </source>
</evidence>
<evidence type="ECO:0000256" key="2">
    <source>
        <dbReference type="ARBA" id="ARBA00019395"/>
    </source>
</evidence>
<dbReference type="InterPro" id="IPR036010">
    <property type="entry name" value="2Fe-2S_ferredoxin-like_sf"/>
</dbReference>
<evidence type="ECO:0000256" key="5">
    <source>
        <dbReference type="ARBA" id="ARBA00022723"/>
    </source>
</evidence>
<organism evidence="11 12">
    <name type="scientific">Saprolegnia diclina (strain VS20)</name>
    <dbReference type="NCBI Taxonomy" id="1156394"/>
    <lineage>
        <taxon>Eukaryota</taxon>
        <taxon>Sar</taxon>
        <taxon>Stramenopiles</taxon>
        <taxon>Oomycota</taxon>
        <taxon>Saprolegniomycetes</taxon>
        <taxon>Saprolegniales</taxon>
        <taxon>Saprolegniaceae</taxon>
        <taxon>Saprolegnia</taxon>
    </lineage>
</organism>
<dbReference type="GO" id="GO:0046872">
    <property type="term" value="F:metal ion binding"/>
    <property type="evidence" value="ECO:0007669"/>
    <property type="project" value="UniProtKB-KW"/>
</dbReference>
<dbReference type="VEuPathDB" id="FungiDB:SDRG_03112"/>
<keyword evidence="6" id="KW-0249">Electron transport</keyword>
<dbReference type="OrthoDB" id="268593at2759"/>
<sequence>MDRWQRILYPTMMLGRLPAVGRVLASARRTFHSSIALQHGAAPVGGPTVPINFRLKDGSIKQVAAAVGTSILDVAHAFEIDLEGACESSLACSTCHVIFEEPVFDELPEACEDEEDMLDMAFGLTATSRLGCQVMVTEELANAIVTLPAATRNFYVDGHVPKPH</sequence>
<evidence type="ECO:0000313" key="12">
    <source>
        <dbReference type="Proteomes" id="UP000030762"/>
    </source>
</evidence>
<keyword evidence="7" id="KW-0408">Iron</keyword>
<dbReference type="InterPro" id="IPR018298">
    <property type="entry name" value="Adrenodoxin_Fe-S_BS"/>
</dbReference>
<dbReference type="Gene3D" id="3.10.20.30">
    <property type="match status" value="1"/>
</dbReference>
<name>T0QNK8_SAPDV</name>
<dbReference type="STRING" id="1156394.T0QNK8"/>
<dbReference type="PANTHER" id="PTHR23426:SF72">
    <property type="entry name" value="2FE-2S FERREDOXIN-TYPE DOMAIN-CONTAINING PROTEIN"/>
    <property type="match status" value="1"/>
</dbReference>
<protein>
    <recommendedName>
        <fullName evidence="2">2Fe-2S ferredoxin</fullName>
    </recommendedName>
</protein>
<dbReference type="GO" id="GO:0140647">
    <property type="term" value="P:P450-containing electron transport chain"/>
    <property type="evidence" value="ECO:0007669"/>
    <property type="project" value="InterPro"/>
</dbReference>
<dbReference type="InParanoid" id="T0QNK8"/>
<comment type="similarity">
    <text evidence="1">Belongs to the adrenodoxin/putidaredoxin family.</text>
</comment>
<evidence type="ECO:0000256" key="1">
    <source>
        <dbReference type="ARBA" id="ARBA00010914"/>
    </source>
</evidence>
<dbReference type="RefSeq" id="XP_008606956.1">
    <property type="nucleotide sequence ID" value="XM_008608734.1"/>
</dbReference>
<dbReference type="PANTHER" id="PTHR23426">
    <property type="entry name" value="FERREDOXIN/ADRENODOXIN"/>
    <property type="match status" value="1"/>
</dbReference>
<dbReference type="GO" id="GO:0009055">
    <property type="term" value="F:electron transfer activity"/>
    <property type="evidence" value="ECO:0007669"/>
    <property type="project" value="TreeGrafter"/>
</dbReference>
<dbReference type="Proteomes" id="UP000030762">
    <property type="component" value="Unassembled WGS sequence"/>
</dbReference>
<dbReference type="InterPro" id="IPR012675">
    <property type="entry name" value="Beta-grasp_dom_sf"/>
</dbReference>
<dbReference type="PROSITE" id="PS00814">
    <property type="entry name" value="ADX"/>
    <property type="match status" value="1"/>
</dbReference>
<reference evidence="11 12" key="1">
    <citation type="submission" date="2012-04" db="EMBL/GenBank/DDBJ databases">
        <title>The Genome Sequence of Saprolegnia declina VS20.</title>
        <authorList>
            <consortium name="The Broad Institute Genome Sequencing Platform"/>
            <person name="Russ C."/>
            <person name="Nusbaum C."/>
            <person name="Tyler B."/>
            <person name="van West P."/>
            <person name="Dieguez-Uribeondo J."/>
            <person name="de Bruijn I."/>
            <person name="Tripathy S."/>
            <person name="Jiang R."/>
            <person name="Young S.K."/>
            <person name="Zeng Q."/>
            <person name="Gargeya S."/>
            <person name="Fitzgerald M."/>
            <person name="Haas B."/>
            <person name="Abouelleil A."/>
            <person name="Alvarado L."/>
            <person name="Arachchi H.M."/>
            <person name="Berlin A."/>
            <person name="Chapman S.B."/>
            <person name="Goldberg J."/>
            <person name="Griggs A."/>
            <person name="Gujja S."/>
            <person name="Hansen M."/>
            <person name="Howarth C."/>
            <person name="Imamovic A."/>
            <person name="Larimer J."/>
            <person name="McCowen C."/>
            <person name="Montmayeur A."/>
            <person name="Murphy C."/>
            <person name="Neiman D."/>
            <person name="Pearson M."/>
            <person name="Priest M."/>
            <person name="Roberts A."/>
            <person name="Saif S."/>
            <person name="Shea T."/>
            <person name="Sisk P."/>
            <person name="Sykes S."/>
            <person name="Wortman J."/>
            <person name="Nusbaum C."/>
            <person name="Birren B."/>
        </authorList>
    </citation>
    <scope>NUCLEOTIDE SEQUENCE [LARGE SCALE GENOMIC DNA]</scope>
    <source>
        <strain evidence="11 12">VS20</strain>
    </source>
</reference>
<gene>
    <name evidence="11" type="ORF">SDRG_03112</name>
</gene>
<dbReference type="OMA" id="TPMEEDM"/>
<comment type="cofactor">
    <cofactor evidence="9">
        <name>[2Fe-2S] cluster</name>
        <dbReference type="ChEBI" id="CHEBI:190135"/>
    </cofactor>
</comment>
<dbReference type="InterPro" id="IPR001055">
    <property type="entry name" value="Adrenodoxin-like"/>
</dbReference>
<accession>T0QNK8</accession>
<dbReference type="Pfam" id="PF00111">
    <property type="entry name" value="Fer2"/>
    <property type="match status" value="1"/>
</dbReference>
<dbReference type="CDD" id="cd00207">
    <property type="entry name" value="fer2"/>
    <property type="match status" value="1"/>
</dbReference>
<dbReference type="GO" id="GO:0051537">
    <property type="term" value="F:2 iron, 2 sulfur cluster binding"/>
    <property type="evidence" value="ECO:0007669"/>
    <property type="project" value="UniProtKB-KW"/>
</dbReference>
<evidence type="ECO:0000256" key="8">
    <source>
        <dbReference type="ARBA" id="ARBA00023014"/>
    </source>
</evidence>
<keyword evidence="12" id="KW-1185">Reference proteome</keyword>
<keyword evidence="4" id="KW-0001">2Fe-2S</keyword>
<dbReference type="FunCoup" id="T0QNK8">
    <property type="interactions" value="171"/>
</dbReference>
<dbReference type="GeneID" id="19943839"/>
<dbReference type="PRINTS" id="PR00355">
    <property type="entry name" value="ADRENODOXIN"/>
</dbReference>
<keyword evidence="8" id="KW-0411">Iron-sulfur</keyword>
<evidence type="ECO:0000256" key="4">
    <source>
        <dbReference type="ARBA" id="ARBA00022714"/>
    </source>
</evidence>
<dbReference type="SUPFAM" id="SSF54292">
    <property type="entry name" value="2Fe-2S ferredoxin-like"/>
    <property type="match status" value="1"/>
</dbReference>
<evidence type="ECO:0000256" key="6">
    <source>
        <dbReference type="ARBA" id="ARBA00022982"/>
    </source>
</evidence>
<evidence type="ECO:0000313" key="11">
    <source>
        <dbReference type="EMBL" id="EQC39684.1"/>
    </source>
</evidence>
<dbReference type="GO" id="GO:0005739">
    <property type="term" value="C:mitochondrion"/>
    <property type="evidence" value="ECO:0007669"/>
    <property type="project" value="TreeGrafter"/>
</dbReference>